<evidence type="ECO:0000256" key="10">
    <source>
        <dbReference type="ARBA" id="ARBA00069168"/>
    </source>
</evidence>
<accession>A0A2U9CPC0</accession>
<protein>
    <recommendedName>
        <fullName evidence="10">Soluble scavenger receptor cysteine-rich domain-containing protein SSC5D</fullName>
    </recommendedName>
</protein>
<feature type="domain" description="SRCR" evidence="12">
    <location>
        <begin position="1"/>
        <end position="90"/>
    </location>
</feature>
<dbReference type="EMBL" id="CP026261">
    <property type="protein sequence ID" value="AWP18387.1"/>
    <property type="molecule type" value="Genomic_DNA"/>
</dbReference>
<evidence type="ECO:0000256" key="11">
    <source>
        <dbReference type="PROSITE-ProRule" id="PRU00196"/>
    </source>
</evidence>
<reference evidence="13 14" key="1">
    <citation type="submission" date="2017-12" db="EMBL/GenBank/DDBJ databases">
        <title>Integrating genomic resources of turbot (Scophthalmus maximus) in depth evaluation of genetic and physical mapping variation across individuals.</title>
        <authorList>
            <person name="Martinez P."/>
        </authorList>
    </citation>
    <scope>NUCLEOTIDE SEQUENCE [LARGE SCALE GENOMIC DNA]</scope>
</reference>
<comment type="function">
    <text evidence="8">Binds to extracellular matrix proteins. Binds to pathogen-associated molecular patterns (PAMPs) present on the cell walls of Gram-positive and Gram-negative bacteria and fungi, behaving as a pattern recognition receptor (PRR). Induces bacterial and fungal aggregation and subsequent inhibition of PAMP-induced cytokine release. Does not possess intrinsic bactericidal activity. May play a role in the innate defense and homeostasis of certain epithelial surfaces.</text>
</comment>
<evidence type="ECO:0000256" key="8">
    <source>
        <dbReference type="ARBA" id="ARBA00058074"/>
    </source>
</evidence>
<dbReference type="PANTHER" id="PTHR48071:SF15">
    <property type="entry name" value="SRCR DOMAIN-CONTAINING PROTEIN"/>
    <property type="match status" value="1"/>
</dbReference>
<dbReference type="SMART" id="SM00202">
    <property type="entry name" value="SR"/>
    <property type="match status" value="1"/>
</dbReference>
<dbReference type="Pfam" id="PF00530">
    <property type="entry name" value="SRCR"/>
    <property type="match status" value="1"/>
</dbReference>
<evidence type="ECO:0000256" key="1">
    <source>
        <dbReference type="ARBA" id="ARBA00004613"/>
    </source>
</evidence>
<evidence type="ECO:0000256" key="2">
    <source>
        <dbReference type="ARBA" id="ARBA00022525"/>
    </source>
</evidence>
<dbReference type="GO" id="GO:0005615">
    <property type="term" value="C:extracellular space"/>
    <property type="evidence" value="ECO:0007669"/>
    <property type="project" value="TreeGrafter"/>
</dbReference>
<keyword evidence="14" id="KW-1185">Reference proteome</keyword>
<evidence type="ECO:0000256" key="6">
    <source>
        <dbReference type="ARBA" id="ARBA00023170"/>
    </source>
</evidence>
<evidence type="ECO:0000313" key="14">
    <source>
        <dbReference type="Proteomes" id="UP000246464"/>
    </source>
</evidence>
<evidence type="ECO:0000256" key="5">
    <source>
        <dbReference type="ARBA" id="ARBA00023157"/>
    </source>
</evidence>
<gene>
    <name evidence="13" type="ORF">SMAX5B_006579</name>
</gene>
<dbReference type="PROSITE" id="PS50287">
    <property type="entry name" value="SRCR_2"/>
    <property type="match status" value="1"/>
</dbReference>
<dbReference type="STRING" id="52904.ENSSMAP00000027996"/>
<organism evidence="13 14">
    <name type="scientific">Scophthalmus maximus</name>
    <name type="common">Turbot</name>
    <name type="synonym">Psetta maxima</name>
    <dbReference type="NCBI Taxonomy" id="52904"/>
    <lineage>
        <taxon>Eukaryota</taxon>
        <taxon>Metazoa</taxon>
        <taxon>Chordata</taxon>
        <taxon>Craniata</taxon>
        <taxon>Vertebrata</taxon>
        <taxon>Euteleostomi</taxon>
        <taxon>Actinopterygii</taxon>
        <taxon>Neopterygii</taxon>
        <taxon>Teleostei</taxon>
        <taxon>Neoteleostei</taxon>
        <taxon>Acanthomorphata</taxon>
        <taxon>Carangaria</taxon>
        <taxon>Pleuronectiformes</taxon>
        <taxon>Pleuronectoidei</taxon>
        <taxon>Scophthalmidae</taxon>
        <taxon>Scophthalmus</taxon>
    </lineage>
</organism>
<feature type="disulfide bond" evidence="11">
    <location>
        <begin position="28"/>
        <end position="89"/>
    </location>
</feature>
<evidence type="ECO:0000256" key="7">
    <source>
        <dbReference type="ARBA" id="ARBA00023180"/>
    </source>
</evidence>
<evidence type="ECO:0000256" key="4">
    <source>
        <dbReference type="ARBA" id="ARBA00022737"/>
    </source>
</evidence>
<evidence type="ECO:0000259" key="12">
    <source>
        <dbReference type="PROSITE" id="PS50287"/>
    </source>
</evidence>
<evidence type="ECO:0000256" key="3">
    <source>
        <dbReference type="ARBA" id="ARBA00022729"/>
    </source>
</evidence>
<dbReference type="Gene3D" id="3.10.250.10">
    <property type="entry name" value="SRCR-like domain"/>
    <property type="match status" value="1"/>
</dbReference>
<feature type="disulfide bond" evidence="11">
    <location>
        <begin position="59"/>
        <end position="69"/>
    </location>
</feature>
<evidence type="ECO:0000256" key="9">
    <source>
        <dbReference type="ARBA" id="ARBA00064153"/>
    </source>
</evidence>
<proteinExistence type="predicted"/>
<dbReference type="InterPro" id="IPR001190">
    <property type="entry name" value="SRCR"/>
</dbReference>
<evidence type="ECO:0000313" key="13">
    <source>
        <dbReference type="EMBL" id="AWP18387.1"/>
    </source>
</evidence>
<comment type="subunit">
    <text evidence="9">Interacts with LGALS1 and laminin.</text>
</comment>
<dbReference type="Proteomes" id="UP000246464">
    <property type="component" value="Chromosome 19"/>
</dbReference>
<dbReference type="PRINTS" id="PR00258">
    <property type="entry name" value="SPERACTRCPTR"/>
</dbReference>
<feature type="disulfide bond" evidence="11">
    <location>
        <begin position="15"/>
        <end position="79"/>
    </location>
</feature>
<keyword evidence="2" id="KW-0964">Secreted</keyword>
<dbReference type="InterPro" id="IPR036772">
    <property type="entry name" value="SRCR-like_dom_sf"/>
</dbReference>
<keyword evidence="5 11" id="KW-1015">Disulfide bond</keyword>
<dbReference type="GO" id="GO:0005886">
    <property type="term" value="C:plasma membrane"/>
    <property type="evidence" value="ECO:0007669"/>
    <property type="project" value="TreeGrafter"/>
</dbReference>
<keyword evidence="7" id="KW-0325">Glycoprotein</keyword>
<comment type="subcellular location">
    <subcellularLocation>
        <location evidence="1">Secreted</location>
    </subcellularLocation>
</comment>
<dbReference type="GO" id="GO:0031638">
    <property type="term" value="P:zymogen activation"/>
    <property type="evidence" value="ECO:0007669"/>
    <property type="project" value="TreeGrafter"/>
</dbReference>
<name>A0A2U9CPC0_SCOMX</name>
<dbReference type="FunFam" id="3.10.250.10:FF:000007">
    <property type="entry name" value="Soluble scavenger receptor cysteine-rich domain-containing protein SSC5D"/>
    <property type="match status" value="1"/>
</dbReference>
<dbReference type="AlphaFoldDB" id="A0A2U9CPC0"/>
<dbReference type="SUPFAM" id="SSF56487">
    <property type="entry name" value="SRCR-like"/>
    <property type="match status" value="1"/>
</dbReference>
<dbReference type="GO" id="GO:0004252">
    <property type="term" value="F:serine-type endopeptidase activity"/>
    <property type="evidence" value="ECO:0007669"/>
    <property type="project" value="TreeGrafter"/>
</dbReference>
<dbReference type="PANTHER" id="PTHR48071">
    <property type="entry name" value="SRCR DOMAIN-CONTAINING PROTEIN"/>
    <property type="match status" value="1"/>
</dbReference>
<keyword evidence="3" id="KW-0732">Signal</keyword>
<keyword evidence="6" id="KW-0675">Receptor</keyword>
<sequence length="102" mass="11209">MKSGQRGLHFLTLVCDDGWDINDAKVVCRQLGCGTATKAPRSARFGHGTGKVWLDDVACLGSEESLSNCKHRKFGQHDCAHSEDAGVICTCEKLFGQMQYFK</sequence>
<keyword evidence="4" id="KW-0677">Repeat</keyword>